<proteinExistence type="predicted"/>
<keyword evidence="3" id="KW-1185">Reference proteome</keyword>
<gene>
    <name evidence="2" type="ORF">BD626DRAFT_516638</name>
</gene>
<dbReference type="Proteomes" id="UP000320762">
    <property type="component" value="Unassembled WGS sequence"/>
</dbReference>
<protein>
    <submittedName>
        <fullName evidence="2">Uncharacterized protein</fullName>
    </submittedName>
</protein>
<accession>A0A550BWS7</accession>
<sequence length="82" mass="9324">RAVFITIISHALCVSLMLQRSSVSLSDARTLLSNLALTSDDGYYPQCLSSQMQGLIQPSKRSPWRADQYRYFARETYFPQSS</sequence>
<evidence type="ECO:0000256" key="1">
    <source>
        <dbReference type="SAM" id="SignalP"/>
    </source>
</evidence>
<feature type="chain" id="PRO_5021831620" evidence="1">
    <location>
        <begin position="29"/>
        <end position="82"/>
    </location>
</feature>
<evidence type="ECO:0000313" key="2">
    <source>
        <dbReference type="EMBL" id="TRM57004.1"/>
    </source>
</evidence>
<dbReference type="AlphaFoldDB" id="A0A550BWS7"/>
<evidence type="ECO:0000313" key="3">
    <source>
        <dbReference type="Proteomes" id="UP000320762"/>
    </source>
</evidence>
<name>A0A550BWS7_9AGAR</name>
<dbReference type="EMBL" id="VDMD01000054">
    <property type="protein sequence ID" value="TRM57004.1"/>
    <property type="molecule type" value="Genomic_DNA"/>
</dbReference>
<feature type="non-terminal residue" evidence="2">
    <location>
        <position position="1"/>
    </location>
</feature>
<comment type="caution">
    <text evidence="2">The sequence shown here is derived from an EMBL/GenBank/DDBJ whole genome shotgun (WGS) entry which is preliminary data.</text>
</comment>
<organism evidence="2 3">
    <name type="scientific">Schizophyllum amplum</name>
    <dbReference type="NCBI Taxonomy" id="97359"/>
    <lineage>
        <taxon>Eukaryota</taxon>
        <taxon>Fungi</taxon>
        <taxon>Dikarya</taxon>
        <taxon>Basidiomycota</taxon>
        <taxon>Agaricomycotina</taxon>
        <taxon>Agaricomycetes</taxon>
        <taxon>Agaricomycetidae</taxon>
        <taxon>Agaricales</taxon>
        <taxon>Schizophyllaceae</taxon>
        <taxon>Schizophyllum</taxon>
    </lineage>
</organism>
<reference evidence="2 3" key="1">
    <citation type="journal article" date="2019" name="New Phytol.">
        <title>Comparative genomics reveals unique wood-decay strategies and fruiting body development in the Schizophyllaceae.</title>
        <authorList>
            <person name="Almasi E."/>
            <person name="Sahu N."/>
            <person name="Krizsan K."/>
            <person name="Balint B."/>
            <person name="Kovacs G.M."/>
            <person name="Kiss B."/>
            <person name="Cseklye J."/>
            <person name="Drula E."/>
            <person name="Henrissat B."/>
            <person name="Nagy I."/>
            <person name="Chovatia M."/>
            <person name="Adam C."/>
            <person name="LaButti K."/>
            <person name="Lipzen A."/>
            <person name="Riley R."/>
            <person name="Grigoriev I.V."/>
            <person name="Nagy L.G."/>
        </authorList>
    </citation>
    <scope>NUCLEOTIDE SEQUENCE [LARGE SCALE GENOMIC DNA]</scope>
    <source>
        <strain evidence="2 3">NL-1724</strain>
    </source>
</reference>
<feature type="signal peptide" evidence="1">
    <location>
        <begin position="1"/>
        <end position="28"/>
    </location>
</feature>
<keyword evidence="1" id="KW-0732">Signal</keyword>